<dbReference type="Pfam" id="PF18928">
    <property type="entry name" value="DUF5677"/>
    <property type="match status" value="1"/>
</dbReference>
<evidence type="ECO:0000313" key="2">
    <source>
        <dbReference type="Proteomes" id="UP000824135"/>
    </source>
</evidence>
<dbReference type="InterPro" id="IPR043733">
    <property type="entry name" value="DUF5677"/>
</dbReference>
<dbReference type="AlphaFoldDB" id="A0A9D2CGQ8"/>
<proteinExistence type="predicted"/>
<dbReference type="Proteomes" id="UP000824135">
    <property type="component" value="Unassembled WGS sequence"/>
</dbReference>
<reference evidence="1" key="1">
    <citation type="journal article" date="2021" name="PeerJ">
        <title>Extensive microbial diversity within the chicken gut microbiome revealed by metagenomics and culture.</title>
        <authorList>
            <person name="Gilroy R."/>
            <person name="Ravi A."/>
            <person name="Getino M."/>
            <person name="Pursley I."/>
            <person name="Horton D.L."/>
            <person name="Alikhan N.F."/>
            <person name="Baker D."/>
            <person name="Gharbi K."/>
            <person name="Hall N."/>
            <person name="Watson M."/>
            <person name="Adriaenssens E.M."/>
            <person name="Foster-Nyarko E."/>
            <person name="Jarju S."/>
            <person name="Secka A."/>
            <person name="Antonio M."/>
            <person name="Oren A."/>
            <person name="Chaudhuri R.R."/>
            <person name="La Ragione R."/>
            <person name="Hildebrand F."/>
            <person name="Pallen M.J."/>
        </authorList>
    </citation>
    <scope>NUCLEOTIDE SEQUENCE</scope>
    <source>
        <strain evidence="1">CHK199-9574</strain>
    </source>
</reference>
<evidence type="ECO:0000313" key="1">
    <source>
        <dbReference type="EMBL" id="HIY78795.1"/>
    </source>
</evidence>
<organism evidence="1 2">
    <name type="scientific">Candidatus Borkfalkia excrementavium</name>
    <dbReference type="NCBI Taxonomy" id="2838505"/>
    <lineage>
        <taxon>Bacteria</taxon>
        <taxon>Bacillati</taxon>
        <taxon>Bacillota</taxon>
        <taxon>Clostridia</taxon>
        <taxon>Christensenellales</taxon>
        <taxon>Christensenellaceae</taxon>
        <taxon>Candidatus Borkfalkia</taxon>
    </lineage>
</organism>
<gene>
    <name evidence="1" type="ORF">H9728_07085</name>
</gene>
<reference evidence="1" key="2">
    <citation type="submission" date="2021-04" db="EMBL/GenBank/DDBJ databases">
        <authorList>
            <person name="Gilroy R."/>
        </authorList>
    </citation>
    <scope>NUCLEOTIDE SEQUENCE</scope>
    <source>
        <strain evidence="1">CHK199-9574</strain>
    </source>
</reference>
<accession>A0A9D2CGQ8</accession>
<protein>
    <submittedName>
        <fullName evidence="1">Uncharacterized protein</fullName>
    </submittedName>
</protein>
<sequence>MPENGRSPGREQGVDFLNIIDGMEARIFEAQFQRLSRITGRTPDKEFIREMYGRVKQSYLEELQRRKIRLRELDGARLDEIVSYIFYYHLFHMSHLPAELVRKLESDEKYRSFMARDVAVYIVINEHLNVEKLSNTSVYSPEIAAYNMACSFSLYVLGSLRGEDRRMNGINNLFKKSMVTIKSVVNLLAAGNSCDAVILWRHLHELECVLIVLNNMGDELFFDYVRHMEYFDLENNPNAEALQARLSEECKAYGVKERNAFINYGWLLYVNGFREGLGKEYRLNFKEGLQKIAGQSGRHAAYASASKILHPSAWVVAIRDDKFYKFTVFELYRSLVNIIGEIKKYLRKYASCSVKPAECANYEKSIDGYLNMIARNNKIIAAKYAEGRKQA</sequence>
<dbReference type="EMBL" id="DXCO01000041">
    <property type="protein sequence ID" value="HIY78795.1"/>
    <property type="molecule type" value="Genomic_DNA"/>
</dbReference>
<comment type="caution">
    <text evidence="1">The sequence shown here is derived from an EMBL/GenBank/DDBJ whole genome shotgun (WGS) entry which is preliminary data.</text>
</comment>
<name>A0A9D2CGQ8_9FIRM</name>